<name>A0A2T4C310_TRILO</name>
<gene>
    <name evidence="1" type="ORF">M440DRAFT_1265149</name>
</gene>
<evidence type="ECO:0000313" key="1">
    <source>
        <dbReference type="EMBL" id="PTB75961.1"/>
    </source>
</evidence>
<keyword evidence="2" id="KW-1185">Reference proteome</keyword>
<proteinExistence type="predicted"/>
<dbReference type="Proteomes" id="UP000240760">
    <property type="component" value="Unassembled WGS sequence"/>
</dbReference>
<evidence type="ECO:0000313" key="2">
    <source>
        <dbReference type="Proteomes" id="UP000240760"/>
    </source>
</evidence>
<sequence length="190" mass="21109">MFKQRRMPRLDPISPWTPIAQRLLWPVKPKKQVDKSPPWLPFQTCKAAASSNCLPDRATACCLETRPFAGVHHLQGAWGGGIDDEITMSRILSGVVLRHELEKEKVLTAHAMSGSCRECLKIFPSWCFIQSRHASWSQQVGNDPSVQCPPFGQTYDGPNRISLTCLVLGNFVTCCRKWMPSDSCSGGPGL</sequence>
<dbReference type="AlphaFoldDB" id="A0A2T4C310"/>
<reference evidence="1 2" key="1">
    <citation type="submission" date="2016-07" db="EMBL/GenBank/DDBJ databases">
        <title>Multiple horizontal gene transfer events from other fungi enriched the ability of initially mycotrophic Trichoderma (Ascomycota) to feed on dead plant biomass.</title>
        <authorList>
            <consortium name="DOE Joint Genome Institute"/>
            <person name="Aerts A."/>
            <person name="Atanasova L."/>
            <person name="Chenthamara K."/>
            <person name="Zhang J."/>
            <person name="Grujic M."/>
            <person name="Henrissat B."/>
            <person name="Kuo A."/>
            <person name="Salamov A."/>
            <person name="Lipzen A."/>
            <person name="Labutti K."/>
            <person name="Barry K."/>
            <person name="Miao Y."/>
            <person name="Rahimi M.J."/>
            <person name="Shen Q."/>
            <person name="Grigoriev I.V."/>
            <person name="Kubicek C.P."/>
            <person name="Druzhinina I.S."/>
        </authorList>
    </citation>
    <scope>NUCLEOTIDE SEQUENCE [LARGE SCALE GENOMIC DNA]</scope>
    <source>
        <strain evidence="1 2">ATCC 18648</strain>
    </source>
</reference>
<organism evidence="1 2">
    <name type="scientific">Trichoderma longibrachiatum ATCC 18648</name>
    <dbReference type="NCBI Taxonomy" id="983965"/>
    <lineage>
        <taxon>Eukaryota</taxon>
        <taxon>Fungi</taxon>
        <taxon>Dikarya</taxon>
        <taxon>Ascomycota</taxon>
        <taxon>Pezizomycotina</taxon>
        <taxon>Sordariomycetes</taxon>
        <taxon>Hypocreomycetidae</taxon>
        <taxon>Hypocreales</taxon>
        <taxon>Hypocreaceae</taxon>
        <taxon>Trichoderma</taxon>
    </lineage>
</organism>
<accession>A0A2T4C310</accession>
<dbReference type="EMBL" id="KZ679133">
    <property type="protein sequence ID" value="PTB75961.1"/>
    <property type="molecule type" value="Genomic_DNA"/>
</dbReference>
<protein>
    <submittedName>
        <fullName evidence="1">Uncharacterized protein</fullName>
    </submittedName>
</protein>